<feature type="region of interest" description="Disordered" evidence="6">
    <location>
        <begin position="57"/>
        <end position="100"/>
    </location>
</feature>
<organism evidence="8 9">
    <name type="scientific">Aquibium carbonis</name>
    <dbReference type="NCBI Taxonomy" id="2495581"/>
    <lineage>
        <taxon>Bacteria</taxon>
        <taxon>Pseudomonadati</taxon>
        <taxon>Pseudomonadota</taxon>
        <taxon>Alphaproteobacteria</taxon>
        <taxon>Hyphomicrobiales</taxon>
        <taxon>Phyllobacteriaceae</taxon>
        <taxon>Aquibium</taxon>
    </lineage>
</organism>
<evidence type="ECO:0000256" key="4">
    <source>
        <dbReference type="ARBA" id="ARBA00022989"/>
    </source>
</evidence>
<protein>
    <submittedName>
        <fullName evidence="8">TrbI/VirB10 family protein</fullName>
    </submittedName>
</protein>
<keyword evidence="5 7" id="KW-0472">Membrane</keyword>
<gene>
    <name evidence="8" type="ORF">EJC49_10125</name>
</gene>
<dbReference type="AlphaFoldDB" id="A0A429YYS9"/>
<evidence type="ECO:0000256" key="1">
    <source>
        <dbReference type="ARBA" id="ARBA00004167"/>
    </source>
</evidence>
<dbReference type="Proteomes" id="UP000278398">
    <property type="component" value="Unassembled WGS sequence"/>
</dbReference>
<dbReference type="Pfam" id="PF03743">
    <property type="entry name" value="TrbI"/>
    <property type="match status" value="1"/>
</dbReference>
<name>A0A429YYS9_9HYPH</name>
<dbReference type="InterPro" id="IPR042217">
    <property type="entry name" value="T4SS_VirB10/TrbI"/>
</dbReference>
<evidence type="ECO:0000313" key="8">
    <source>
        <dbReference type="EMBL" id="RST86622.1"/>
    </source>
</evidence>
<evidence type="ECO:0000313" key="9">
    <source>
        <dbReference type="Proteomes" id="UP000278398"/>
    </source>
</evidence>
<feature type="compositionally biased region" description="Polar residues" evidence="6">
    <location>
        <begin position="57"/>
        <end position="76"/>
    </location>
</feature>
<evidence type="ECO:0000256" key="6">
    <source>
        <dbReference type="SAM" id="MobiDB-lite"/>
    </source>
</evidence>
<keyword evidence="4 7" id="KW-1133">Transmembrane helix</keyword>
<comment type="caution">
    <text evidence="8">The sequence shown here is derived from an EMBL/GenBank/DDBJ whole genome shotgun (WGS) entry which is preliminary data.</text>
</comment>
<evidence type="ECO:0000256" key="2">
    <source>
        <dbReference type="ARBA" id="ARBA00010265"/>
    </source>
</evidence>
<comment type="subcellular location">
    <subcellularLocation>
        <location evidence="1">Membrane</location>
        <topology evidence="1">Single-pass membrane protein</topology>
    </subcellularLocation>
</comment>
<dbReference type="GO" id="GO:0016020">
    <property type="term" value="C:membrane"/>
    <property type="evidence" value="ECO:0007669"/>
    <property type="project" value="UniProtKB-SubCell"/>
</dbReference>
<sequence length="406" mass="43757">MTDAQTPPGGDIRAELRLRPEPPRVTRLSRKVLIGLGGVGAVAVLGALVWALDTNRRGGQQPSELYSTENRSTADGLQNLPRDYTGLPRPDVPELGPALPGDLGRPIRRAQERGQPVAPPTIQTPQADPEEQRRLAEIEAARTARLFTDSRGERTGQRIAGATVPGLDTGALTLPAEPPPLDSGSAQNMQDRKLAFVNAETDRRTVSADRVQDKASPYVVQAGAVIPAALITGIRSDLPGQVTAQVTEHVYDSPTGSHLLIPQGARLIGQYDSQVAFGQRRVLLVWNRIVMPDGTSIVLERLQGTDPQGFSGLEDQVDYHWGQLFRAAALSTLLGVGTQLAIGDESDIARAIRESAQDSASDIGQQIVRRQLNIQPTLTVRPGFPVRVVVQRDLVMQPYGAPREPS</sequence>
<dbReference type="RefSeq" id="WP_126699803.1">
    <property type="nucleotide sequence ID" value="NZ_RWKW01000034.1"/>
</dbReference>
<evidence type="ECO:0000256" key="7">
    <source>
        <dbReference type="SAM" id="Phobius"/>
    </source>
</evidence>
<proteinExistence type="inferred from homology"/>
<comment type="similarity">
    <text evidence="2">Belongs to the TrbI/VirB10 family.</text>
</comment>
<dbReference type="CDD" id="cd16429">
    <property type="entry name" value="VirB10"/>
    <property type="match status" value="1"/>
</dbReference>
<evidence type="ECO:0000256" key="5">
    <source>
        <dbReference type="ARBA" id="ARBA00023136"/>
    </source>
</evidence>
<dbReference type="InterPro" id="IPR005498">
    <property type="entry name" value="T4SS_VirB10/TraB/TrbI"/>
</dbReference>
<dbReference type="EMBL" id="RWKW01000034">
    <property type="protein sequence ID" value="RST86622.1"/>
    <property type="molecule type" value="Genomic_DNA"/>
</dbReference>
<dbReference type="OrthoDB" id="9807354at2"/>
<keyword evidence="3 7" id="KW-0812">Transmembrane</keyword>
<reference evidence="8 9" key="1">
    <citation type="submission" date="2018-12" db="EMBL/GenBank/DDBJ databases">
        <title>Mesorhizobium carbonis sp. nov., isolated from coal mine water.</title>
        <authorList>
            <person name="Xin W."/>
            <person name="Xu Z."/>
            <person name="Xiang F."/>
            <person name="Zhang J."/>
            <person name="Xi L."/>
            <person name="Liu J."/>
        </authorList>
    </citation>
    <scope>NUCLEOTIDE SEQUENCE [LARGE SCALE GENOMIC DNA]</scope>
    <source>
        <strain evidence="8 9">B2.3</strain>
    </source>
</reference>
<feature type="transmembrane region" description="Helical" evidence="7">
    <location>
        <begin position="32"/>
        <end position="52"/>
    </location>
</feature>
<keyword evidence="9" id="KW-1185">Reference proteome</keyword>
<evidence type="ECO:0000256" key="3">
    <source>
        <dbReference type="ARBA" id="ARBA00022692"/>
    </source>
</evidence>
<accession>A0A429YYS9</accession>
<dbReference type="Gene3D" id="2.40.128.260">
    <property type="entry name" value="Type IV secretion system, VirB10/TraB/TrbI"/>
    <property type="match status" value="1"/>
</dbReference>